<feature type="region of interest" description="Disordered" evidence="1">
    <location>
        <begin position="74"/>
        <end position="93"/>
    </location>
</feature>
<gene>
    <name evidence="2" type="ORF">ABL78_7995</name>
</gene>
<accession>A0A0N0P2X0</accession>
<proteinExistence type="predicted"/>
<name>A0A0N0P2X0_LEPSE</name>
<dbReference type="EMBL" id="LJSK01000465">
    <property type="protein sequence ID" value="KPI82987.1"/>
    <property type="molecule type" value="Genomic_DNA"/>
</dbReference>
<keyword evidence="3" id="KW-1185">Reference proteome</keyword>
<feature type="region of interest" description="Disordered" evidence="1">
    <location>
        <begin position="337"/>
        <end position="374"/>
    </location>
</feature>
<dbReference type="AlphaFoldDB" id="A0A0N0P2X0"/>
<dbReference type="Proteomes" id="UP000038009">
    <property type="component" value="Unassembled WGS sequence"/>
</dbReference>
<protein>
    <submittedName>
        <fullName evidence="2">Uncharacterized protein</fullName>
    </submittedName>
</protein>
<feature type="compositionally biased region" description="Low complexity" evidence="1">
    <location>
        <begin position="197"/>
        <end position="209"/>
    </location>
</feature>
<comment type="caution">
    <text evidence="2">The sequence shown here is derived from an EMBL/GenBank/DDBJ whole genome shotgun (WGS) entry which is preliminary data.</text>
</comment>
<feature type="region of interest" description="Disordered" evidence="1">
    <location>
        <begin position="176"/>
        <end position="218"/>
    </location>
</feature>
<evidence type="ECO:0000256" key="1">
    <source>
        <dbReference type="SAM" id="MobiDB-lite"/>
    </source>
</evidence>
<feature type="compositionally biased region" description="Polar residues" evidence="1">
    <location>
        <begin position="347"/>
        <end position="374"/>
    </location>
</feature>
<feature type="region of interest" description="Disordered" evidence="1">
    <location>
        <begin position="254"/>
        <end position="297"/>
    </location>
</feature>
<dbReference type="VEuPathDB" id="TriTrypDB:Lsey_0465_0020"/>
<reference evidence="2 3" key="1">
    <citation type="journal article" date="2015" name="PLoS Pathog.">
        <title>Leptomonas seymouri: Adaptations to the Dixenous Life Cycle Analyzed by Genome Sequencing, Transcriptome Profiling and Co-infection with Leishmania donovani.</title>
        <authorList>
            <person name="Kraeva N."/>
            <person name="Butenko A."/>
            <person name="Hlavacova J."/>
            <person name="Kostygov A."/>
            <person name="Myskova J."/>
            <person name="Grybchuk D."/>
            <person name="Lestinova T."/>
            <person name="Votypka J."/>
            <person name="Volf P."/>
            <person name="Opperdoes F."/>
            <person name="Flegontov P."/>
            <person name="Lukes J."/>
            <person name="Yurchenko V."/>
        </authorList>
    </citation>
    <scope>NUCLEOTIDE SEQUENCE [LARGE SCALE GENOMIC DNA]</scope>
    <source>
        <strain evidence="2 3">ATCC 30220</strain>
    </source>
</reference>
<organism evidence="2 3">
    <name type="scientific">Leptomonas seymouri</name>
    <dbReference type="NCBI Taxonomy" id="5684"/>
    <lineage>
        <taxon>Eukaryota</taxon>
        <taxon>Discoba</taxon>
        <taxon>Euglenozoa</taxon>
        <taxon>Kinetoplastea</taxon>
        <taxon>Metakinetoplastina</taxon>
        <taxon>Trypanosomatida</taxon>
        <taxon>Trypanosomatidae</taxon>
        <taxon>Leishmaniinae</taxon>
        <taxon>Leptomonas</taxon>
    </lineage>
</organism>
<feature type="compositionally biased region" description="Low complexity" evidence="1">
    <location>
        <begin position="257"/>
        <end position="267"/>
    </location>
</feature>
<sequence>MPQCSESVLNSTGDGSMLCDSASMFSDFGHSDHAANGTFERQVSMSDTGSHVYSVDFLPMPDDTDEPPATEITSATPIVTPPMPHLSTVASSSPPKVKAAADAETKGGIDGASTCTPTRAFASPFDTSPAIARALKSNFKMGQNANSFSAQLVSPLSSVKSDTTLSFPTSAALRRLPTVQIGEAPGVRGRRTHHNRGNNSTSGSRSGARGKPRDSPCQHLHSAAATVFNIQRHEPFFPATLHQATSVMCRELPTVSRPPNAASASGRSRAKRGTSLPREHDTAHGSAQQQAAQHEAHLFSPRRISSAGNQMALSMDGIVMRPSQACSANAMEAVMPPCVSKPREQSRQTASSGPQSIQSSANSGVSGDTVNRAS</sequence>
<evidence type="ECO:0000313" key="2">
    <source>
        <dbReference type="EMBL" id="KPI82987.1"/>
    </source>
</evidence>
<evidence type="ECO:0000313" key="3">
    <source>
        <dbReference type="Proteomes" id="UP000038009"/>
    </source>
</evidence>